<comment type="caution">
    <text evidence="8">The sequence shown here is derived from an EMBL/GenBank/DDBJ whole genome shotgun (WGS) entry which is preliminary data.</text>
</comment>
<dbReference type="STRING" id="1797471.A3A71_03245"/>
<protein>
    <recommendedName>
        <fullName evidence="2 6">Orotate phosphoribosyltransferase</fullName>
        <shortName evidence="6">OPRT</shortName>
        <shortName evidence="6">OPRTase</shortName>
        <ecNumber evidence="2 6">2.4.2.10</ecNumber>
    </recommendedName>
</protein>
<dbReference type="InterPro" id="IPR000836">
    <property type="entry name" value="PRTase_dom"/>
</dbReference>
<feature type="binding site" evidence="6">
    <location>
        <position position="91"/>
    </location>
    <ligand>
        <name>5-phospho-alpha-D-ribose 1-diphosphate</name>
        <dbReference type="ChEBI" id="CHEBI:58017"/>
        <note>ligand shared between dimeric partners</note>
    </ligand>
</feature>
<dbReference type="AlphaFoldDB" id="A0A1F5ECU3"/>
<evidence type="ECO:0000256" key="5">
    <source>
        <dbReference type="ARBA" id="ARBA00022975"/>
    </source>
</evidence>
<dbReference type="CDD" id="cd06223">
    <property type="entry name" value="PRTases_typeI"/>
    <property type="match status" value="1"/>
</dbReference>
<dbReference type="InterPro" id="IPR029057">
    <property type="entry name" value="PRTase-like"/>
</dbReference>
<dbReference type="GO" id="GO:0006207">
    <property type="term" value="P:'de novo' pyrimidine nucleobase biosynthetic process"/>
    <property type="evidence" value="ECO:0007669"/>
    <property type="project" value="TreeGrafter"/>
</dbReference>
<comment type="function">
    <text evidence="6">Catalyzes the transfer of a ribosyl phosphate group from 5-phosphoribose 1-diphosphate to orotate, leading to the formation of orotidine monophosphate (OMP).</text>
</comment>
<dbReference type="InterPro" id="IPR023031">
    <property type="entry name" value="OPRT"/>
</dbReference>
<dbReference type="UniPathway" id="UPA00070">
    <property type="reaction ID" value="UER00119"/>
</dbReference>
<dbReference type="PANTHER" id="PTHR46683:SF1">
    <property type="entry name" value="OROTATE PHOSPHORIBOSYLTRANSFERASE 1-RELATED"/>
    <property type="match status" value="1"/>
</dbReference>
<keyword evidence="4 6" id="KW-0808">Transferase</keyword>
<dbReference type="GO" id="GO:0005737">
    <property type="term" value="C:cytoplasm"/>
    <property type="evidence" value="ECO:0007669"/>
    <property type="project" value="TreeGrafter"/>
</dbReference>
<organism evidence="8 9">
    <name type="scientific">Candidatus Berkelbacteria bacterium RIFCSPLOWO2_01_FULL_50_28</name>
    <dbReference type="NCBI Taxonomy" id="1797471"/>
    <lineage>
        <taxon>Bacteria</taxon>
        <taxon>Candidatus Berkelbacteria</taxon>
    </lineage>
</organism>
<feature type="domain" description="Phosphoribosyltransferase" evidence="7">
    <location>
        <begin position="58"/>
        <end position="151"/>
    </location>
</feature>
<comment type="catalytic activity">
    <reaction evidence="6">
        <text>orotidine 5'-phosphate + diphosphate = orotate + 5-phospho-alpha-D-ribose 1-diphosphate</text>
        <dbReference type="Rhea" id="RHEA:10380"/>
        <dbReference type="ChEBI" id="CHEBI:30839"/>
        <dbReference type="ChEBI" id="CHEBI:33019"/>
        <dbReference type="ChEBI" id="CHEBI:57538"/>
        <dbReference type="ChEBI" id="CHEBI:58017"/>
        <dbReference type="EC" id="2.4.2.10"/>
    </reaction>
</comment>
<keyword evidence="3 6" id="KW-0328">Glycosyltransferase</keyword>
<evidence type="ECO:0000256" key="1">
    <source>
        <dbReference type="ARBA" id="ARBA00004889"/>
    </source>
</evidence>
<accession>A0A1F5ECU3</accession>
<reference evidence="8 9" key="1">
    <citation type="journal article" date="2016" name="Nat. Commun.">
        <title>Thousands of microbial genomes shed light on interconnected biogeochemical processes in an aquifer system.</title>
        <authorList>
            <person name="Anantharaman K."/>
            <person name="Brown C.T."/>
            <person name="Hug L.A."/>
            <person name="Sharon I."/>
            <person name="Castelle C.J."/>
            <person name="Probst A.J."/>
            <person name="Thomas B.C."/>
            <person name="Singh A."/>
            <person name="Wilkins M.J."/>
            <person name="Karaoz U."/>
            <person name="Brodie E.L."/>
            <person name="Williams K.H."/>
            <person name="Hubbard S.S."/>
            <person name="Banfield J.F."/>
        </authorList>
    </citation>
    <scope>NUCLEOTIDE SEQUENCE [LARGE SCALE GENOMIC DNA]</scope>
</reference>
<evidence type="ECO:0000259" key="7">
    <source>
        <dbReference type="Pfam" id="PF00156"/>
    </source>
</evidence>
<comment type="subunit">
    <text evidence="6">Homodimer.</text>
</comment>
<gene>
    <name evidence="6" type="primary">pyrE</name>
    <name evidence="8" type="ORF">A3A71_03245</name>
</gene>
<dbReference type="Pfam" id="PF00156">
    <property type="entry name" value="Pribosyltran"/>
    <property type="match status" value="1"/>
</dbReference>
<sequence>MDNGRFLKILEDAGAIVAGHFILTSGRHSNTYFDKDVILTNPKLLLTCCQDIALAFLDDNISFVIGPAGGGNLMASSVATLLIQMTGNDIRTPFIKDGILRGSRYAPIQDKNVLIVDDVLTTGGSVGKVIEIARTNGGIIVGLGTIFDRTKVSLPNLDDIPKRFSLITLDLEDWSYAECPDWLKKIPVDPVLGHGR</sequence>
<feature type="binding site" description="in other chain" evidence="6">
    <location>
        <begin position="117"/>
        <end position="125"/>
    </location>
    <ligand>
        <name>5-phospho-alpha-D-ribose 1-diphosphate</name>
        <dbReference type="ChEBI" id="CHEBI:58017"/>
        <note>ligand shared between dimeric partners</note>
    </ligand>
</feature>
<dbReference type="GO" id="GO:0044205">
    <property type="term" value="P:'de novo' UMP biosynthetic process"/>
    <property type="evidence" value="ECO:0007669"/>
    <property type="project" value="UniProtKB-UniRule"/>
</dbReference>
<evidence type="ECO:0000256" key="2">
    <source>
        <dbReference type="ARBA" id="ARBA00011971"/>
    </source>
</evidence>
<evidence type="ECO:0000256" key="3">
    <source>
        <dbReference type="ARBA" id="ARBA00022676"/>
    </source>
</evidence>
<evidence type="ECO:0000256" key="6">
    <source>
        <dbReference type="HAMAP-Rule" id="MF_01208"/>
    </source>
</evidence>
<dbReference type="PANTHER" id="PTHR46683">
    <property type="entry name" value="OROTATE PHOSPHORIBOSYLTRANSFERASE 1-RELATED"/>
    <property type="match status" value="1"/>
</dbReference>
<comment type="caution">
    <text evidence="6">Lacks conserved residue(s) required for the propagation of feature annotation.</text>
</comment>
<comment type="similarity">
    <text evidence="6">Belongs to the purine/pyrimidine phosphoribosyltransferase family. PyrE subfamily.</text>
</comment>
<comment type="pathway">
    <text evidence="1 6">Pyrimidine metabolism; UMP biosynthesis via de novo pathway; UMP from orotate: step 1/2.</text>
</comment>
<dbReference type="EC" id="2.4.2.10" evidence="2 6"/>
<keyword evidence="6" id="KW-0460">Magnesium</keyword>
<evidence type="ECO:0000256" key="4">
    <source>
        <dbReference type="ARBA" id="ARBA00022679"/>
    </source>
</evidence>
<proteinExistence type="inferred from homology"/>
<dbReference type="GO" id="GO:0046132">
    <property type="term" value="P:pyrimidine ribonucleoside biosynthetic process"/>
    <property type="evidence" value="ECO:0007669"/>
    <property type="project" value="TreeGrafter"/>
</dbReference>
<dbReference type="SUPFAM" id="SSF53271">
    <property type="entry name" value="PRTase-like"/>
    <property type="match status" value="1"/>
</dbReference>
<feature type="binding site" evidence="6">
    <location>
        <position position="121"/>
    </location>
    <ligand>
        <name>orotate</name>
        <dbReference type="ChEBI" id="CHEBI:30839"/>
    </ligand>
</feature>
<evidence type="ECO:0000313" key="9">
    <source>
        <dbReference type="Proteomes" id="UP000177481"/>
    </source>
</evidence>
<feature type="binding site" evidence="6">
    <location>
        <position position="149"/>
    </location>
    <ligand>
        <name>orotate</name>
        <dbReference type="ChEBI" id="CHEBI:30839"/>
    </ligand>
</feature>
<comment type="cofactor">
    <cofactor evidence="6">
        <name>Mg(2+)</name>
        <dbReference type="ChEBI" id="CHEBI:18420"/>
    </cofactor>
</comment>
<dbReference type="EMBL" id="MEZX01000001">
    <property type="protein sequence ID" value="OGD65076.1"/>
    <property type="molecule type" value="Genomic_DNA"/>
</dbReference>
<keyword evidence="5 6" id="KW-0665">Pyrimidine biosynthesis</keyword>
<dbReference type="HAMAP" id="MF_01208">
    <property type="entry name" value="PyrE"/>
    <property type="match status" value="1"/>
</dbReference>
<dbReference type="GO" id="GO:0004588">
    <property type="term" value="F:orotate phosphoribosyltransferase activity"/>
    <property type="evidence" value="ECO:0007669"/>
    <property type="project" value="UniProtKB-UniRule"/>
</dbReference>
<name>A0A1F5ECU3_9BACT</name>
<evidence type="ECO:0000313" key="8">
    <source>
        <dbReference type="EMBL" id="OGD65076.1"/>
    </source>
</evidence>
<dbReference type="GO" id="GO:0000287">
    <property type="term" value="F:magnesium ion binding"/>
    <property type="evidence" value="ECO:0007669"/>
    <property type="project" value="UniProtKB-UniRule"/>
</dbReference>
<dbReference type="Gene3D" id="3.40.50.2020">
    <property type="match status" value="1"/>
</dbReference>
<dbReference type="Proteomes" id="UP000177481">
    <property type="component" value="Unassembled WGS sequence"/>
</dbReference>